<keyword evidence="2" id="KW-0812">Transmembrane</keyword>
<keyword evidence="4" id="KW-1185">Reference proteome</keyword>
<proteinExistence type="predicted"/>
<evidence type="ECO:0000256" key="1">
    <source>
        <dbReference type="SAM" id="MobiDB-lite"/>
    </source>
</evidence>
<dbReference type="EMBL" id="CM035437">
    <property type="protein sequence ID" value="KAH7286575.1"/>
    <property type="molecule type" value="Genomic_DNA"/>
</dbReference>
<feature type="region of interest" description="Disordered" evidence="1">
    <location>
        <begin position="130"/>
        <end position="210"/>
    </location>
</feature>
<dbReference type="InterPro" id="IPR008480">
    <property type="entry name" value="DUF761_pln"/>
</dbReference>
<sequence>MAFGGFCYTYPDLVTSCIAAIFDAFAAFRSRLTTPVLFLLMNGVVLSLAFTSGFLTQKQELRSEEEVEDLAKPVKRKTQNIDECEEEEGGAEKYEEDDDFYPELLSSLFGEGVTAARRRPILRRSISEPLAERKARSSNPSFRSSLSQKLSPSPSLFTSLSPPKSLSSPQPAVKISRLVDIDPNEPTIEPKKPLSVSQAPNANGEDKDVDQRADAFIGGFYKNLKEQQVDPFIERLERSY</sequence>
<protein>
    <recommendedName>
        <fullName evidence="5">DUF4408 domain-containing protein</fullName>
    </recommendedName>
</protein>
<keyword evidence="2" id="KW-0472">Membrane</keyword>
<accession>A0A8T2QSW8</accession>
<evidence type="ECO:0000313" key="4">
    <source>
        <dbReference type="Proteomes" id="UP000825935"/>
    </source>
</evidence>
<organism evidence="3 4">
    <name type="scientific">Ceratopteris richardii</name>
    <name type="common">Triangle waterfern</name>
    <dbReference type="NCBI Taxonomy" id="49495"/>
    <lineage>
        <taxon>Eukaryota</taxon>
        <taxon>Viridiplantae</taxon>
        <taxon>Streptophyta</taxon>
        <taxon>Embryophyta</taxon>
        <taxon>Tracheophyta</taxon>
        <taxon>Polypodiopsida</taxon>
        <taxon>Polypodiidae</taxon>
        <taxon>Polypodiales</taxon>
        <taxon>Pteridineae</taxon>
        <taxon>Pteridaceae</taxon>
        <taxon>Parkerioideae</taxon>
        <taxon>Ceratopteris</taxon>
    </lineage>
</organism>
<evidence type="ECO:0000256" key="2">
    <source>
        <dbReference type="SAM" id="Phobius"/>
    </source>
</evidence>
<name>A0A8T2QSW8_CERRI</name>
<feature type="region of interest" description="Disordered" evidence="1">
    <location>
        <begin position="73"/>
        <end position="96"/>
    </location>
</feature>
<feature type="compositionally biased region" description="Low complexity" evidence="1">
    <location>
        <begin position="137"/>
        <end position="171"/>
    </location>
</feature>
<feature type="compositionally biased region" description="Acidic residues" evidence="1">
    <location>
        <begin position="82"/>
        <end position="96"/>
    </location>
</feature>
<dbReference type="AlphaFoldDB" id="A0A8T2QSW8"/>
<reference evidence="3" key="1">
    <citation type="submission" date="2021-08" db="EMBL/GenBank/DDBJ databases">
        <title>WGS assembly of Ceratopteris richardii.</title>
        <authorList>
            <person name="Marchant D.B."/>
            <person name="Chen G."/>
            <person name="Jenkins J."/>
            <person name="Shu S."/>
            <person name="Leebens-Mack J."/>
            <person name="Grimwood J."/>
            <person name="Schmutz J."/>
            <person name="Soltis P."/>
            <person name="Soltis D."/>
            <person name="Chen Z.-H."/>
        </authorList>
    </citation>
    <scope>NUCLEOTIDE SEQUENCE</scope>
    <source>
        <strain evidence="3">Whitten #5841</strain>
        <tissue evidence="3">Leaf</tissue>
    </source>
</reference>
<feature type="transmembrane region" description="Helical" evidence="2">
    <location>
        <begin position="36"/>
        <end position="55"/>
    </location>
</feature>
<evidence type="ECO:0008006" key="5">
    <source>
        <dbReference type="Google" id="ProtNLM"/>
    </source>
</evidence>
<gene>
    <name evidence="3" type="ORF">KP509_32G013400</name>
</gene>
<evidence type="ECO:0000313" key="3">
    <source>
        <dbReference type="EMBL" id="KAH7286575.1"/>
    </source>
</evidence>
<dbReference type="Proteomes" id="UP000825935">
    <property type="component" value="Chromosome 32"/>
</dbReference>
<dbReference type="Pfam" id="PF05553">
    <property type="entry name" value="DUF761"/>
    <property type="match status" value="1"/>
</dbReference>
<keyword evidence="2" id="KW-1133">Transmembrane helix</keyword>
<comment type="caution">
    <text evidence="3">The sequence shown here is derived from an EMBL/GenBank/DDBJ whole genome shotgun (WGS) entry which is preliminary data.</text>
</comment>